<feature type="region of interest" description="Disordered" evidence="1">
    <location>
        <begin position="1"/>
        <end position="25"/>
    </location>
</feature>
<dbReference type="Proteomes" id="UP000294933">
    <property type="component" value="Unassembled WGS sequence"/>
</dbReference>
<organism evidence="2 3">
    <name type="scientific">Rickenella mellea</name>
    <dbReference type="NCBI Taxonomy" id="50990"/>
    <lineage>
        <taxon>Eukaryota</taxon>
        <taxon>Fungi</taxon>
        <taxon>Dikarya</taxon>
        <taxon>Basidiomycota</taxon>
        <taxon>Agaricomycotina</taxon>
        <taxon>Agaricomycetes</taxon>
        <taxon>Hymenochaetales</taxon>
        <taxon>Rickenellaceae</taxon>
        <taxon>Rickenella</taxon>
    </lineage>
</organism>
<protein>
    <submittedName>
        <fullName evidence="2">Uncharacterized protein</fullName>
    </submittedName>
</protein>
<name>A0A4Y7Q1U3_9AGAM</name>
<sequence length="161" mass="17862">MVKLQEQQAMHRSNTDAQANRRLTAHARSAVRRAWQDTRILESSGQWSRPMRTEPPTTPQTVLPVLHPFHPHPETARGAATAHCFSIVASITTSQCDSLDEPRSNRIELVDMRRYVHTLSDASPESTHLSPVASPPSPTSVCGIPITTRHPPASSHQSWHS</sequence>
<proteinExistence type="predicted"/>
<gene>
    <name evidence="2" type="ORF">BD410DRAFT_298262</name>
</gene>
<dbReference type="EMBL" id="ML170181">
    <property type="protein sequence ID" value="TDL21301.1"/>
    <property type="molecule type" value="Genomic_DNA"/>
</dbReference>
<keyword evidence="3" id="KW-1185">Reference proteome</keyword>
<evidence type="ECO:0000313" key="3">
    <source>
        <dbReference type="Proteomes" id="UP000294933"/>
    </source>
</evidence>
<accession>A0A4Y7Q1U3</accession>
<evidence type="ECO:0000256" key="1">
    <source>
        <dbReference type="SAM" id="MobiDB-lite"/>
    </source>
</evidence>
<dbReference type="VEuPathDB" id="FungiDB:BD410DRAFT_298262"/>
<reference evidence="2 3" key="1">
    <citation type="submission" date="2018-06" db="EMBL/GenBank/DDBJ databases">
        <title>A transcriptomic atlas of mushroom development highlights an independent origin of complex multicellularity.</title>
        <authorList>
            <consortium name="DOE Joint Genome Institute"/>
            <person name="Krizsan K."/>
            <person name="Almasi E."/>
            <person name="Merenyi Z."/>
            <person name="Sahu N."/>
            <person name="Viragh M."/>
            <person name="Koszo T."/>
            <person name="Mondo S."/>
            <person name="Kiss B."/>
            <person name="Balint B."/>
            <person name="Kues U."/>
            <person name="Barry K."/>
            <person name="Hegedus J.C."/>
            <person name="Henrissat B."/>
            <person name="Johnson J."/>
            <person name="Lipzen A."/>
            <person name="Ohm R."/>
            <person name="Nagy I."/>
            <person name="Pangilinan J."/>
            <person name="Yan J."/>
            <person name="Xiong Y."/>
            <person name="Grigoriev I.V."/>
            <person name="Hibbett D.S."/>
            <person name="Nagy L.G."/>
        </authorList>
    </citation>
    <scope>NUCLEOTIDE SEQUENCE [LARGE SCALE GENOMIC DNA]</scope>
    <source>
        <strain evidence="2 3">SZMC22713</strain>
    </source>
</reference>
<feature type="compositionally biased region" description="Polar residues" evidence="1">
    <location>
        <begin position="1"/>
        <end position="18"/>
    </location>
</feature>
<dbReference type="AlphaFoldDB" id="A0A4Y7Q1U3"/>
<evidence type="ECO:0000313" key="2">
    <source>
        <dbReference type="EMBL" id="TDL21301.1"/>
    </source>
</evidence>